<comment type="caution">
    <text evidence="2">The sequence shown here is derived from an EMBL/GenBank/DDBJ whole genome shotgun (WGS) entry which is preliminary data.</text>
</comment>
<dbReference type="Proteomes" id="UP001143309">
    <property type="component" value="Unassembled WGS sequence"/>
</dbReference>
<evidence type="ECO:0008006" key="4">
    <source>
        <dbReference type="Google" id="ProtNLM"/>
    </source>
</evidence>
<keyword evidence="1" id="KW-1133">Transmembrane helix</keyword>
<accession>A0A9W6N720</accession>
<dbReference type="InterPro" id="IPR019201">
    <property type="entry name" value="DUF2065"/>
</dbReference>
<keyword evidence="1" id="KW-0472">Membrane</keyword>
<dbReference type="PANTHER" id="PTHR38602">
    <property type="entry name" value="INNER MEMBRANE PROTEIN-RELATED"/>
    <property type="match status" value="1"/>
</dbReference>
<evidence type="ECO:0000313" key="3">
    <source>
        <dbReference type="Proteomes" id="UP001143309"/>
    </source>
</evidence>
<protein>
    <recommendedName>
        <fullName evidence="4">DUF2065 domain-containing protein</fullName>
    </recommendedName>
</protein>
<keyword evidence="1" id="KW-0812">Transmembrane</keyword>
<keyword evidence="3" id="KW-1185">Reference proteome</keyword>
<dbReference type="EMBL" id="BSFL01000002">
    <property type="protein sequence ID" value="GLK79932.1"/>
    <property type="molecule type" value="Genomic_DNA"/>
</dbReference>
<name>A0A9W6N720_9HYPH</name>
<proteinExistence type="predicted"/>
<reference evidence="2" key="1">
    <citation type="journal article" date="2014" name="Int. J. Syst. Evol. Microbiol.">
        <title>Complete genome sequence of Corynebacterium casei LMG S-19264T (=DSM 44701T), isolated from a smear-ripened cheese.</title>
        <authorList>
            <consortium name="US DOE Joint Genome Institute (JGI-PGF)"/>
            <person name="Walter F."/>
            <person name="Albersmeier A."/>
            <person name="Kalinowski J."/>
            <person name="Ruckert C."/>
        </authorList>
    </citation>
    <scope>NUCLEOTIDE SEQUENCE</scope>
    <source>
        <strain evidence="2">VKM B-2748</strain>
    </source>
</reference>
<dbReference type="PANTHER" id="PTHR38602:SF1">
    <property type="entry name" value="INNER MEMBRANE PROTEIN"/>
    <property type="match status" value="1"/>
</dbReference>
<dbReference type="AlphaFoldDB" id="A0A9W6N720"/>
<evidence type="ECO:0000256" key="1">
    <source>
        <dbReference type="SAM" id="Phobius"/>
    </source>
</evidence>
<reference evidence="2" key="2">
    <citation type="submission" date="2023-01" db="EMBL/GenBank/DDBJ databases">
        <authorList>
            <person name="Sun Q."/>
            <person name="Evtushenko L."/>
        </authorList>
    </citation>
    <scope>NUCLEOTIDE SEQUENCE</scope>
    <source>
        <strain evidence="2">VKM B-2748</strain>
    </source>
</reference>
<evidence type="ECO:0000313" key="2">
    <source>
        <dbReference type="EMBL" id="GLK79932.1"/>
    </source>
</evidence>
<dbReference type="Pfam" id="PF09838">
    <property type="entry name" value="DUF2065"/>
    <property type="match status" value="1"/>
</dbReference>
<gene>
    <name evidence="2" type="ORF">GCM10008174_16730</name>
</gene>
<organism evidence="2 3">
    <name type="scientific">Methylopila turkensis</name>
    <dbReference type="NCBI Taxonomy" id="1437816"/>
    <lineage>
        <taxon>Bacteria</taxon>
        <taxon>Pseudomonadati</taxon>
        <taxon>Pseudomonadota</taxon>
        <taxon>Alphaproteobacteria</taxon>
        <taxon>Hyphomicrobiales</taxon>
        <taxon>Methylopilaceae</taxon>
        <taxon>Methylopila</taxon>
    </lineage>
</organism>
<dbReference type="RefSeq" id="WP_271200414.1">
    <property type="nucleotide sequence ID" value="NZ_BSFL01000002.1"/>
</dbReference>
<sequence>MIDFFAALGLVLVIEGVLFAGFPAAAKRSCAHILETDDGALRTLGVGCAVIGLVVVWFVRG</sequence>
<feature type="transmembrane region" description="Helical" evidence="1">
    <location>
        <begin position="42"/>
        <end position="59"/>
    </location>
</feature>